<dbReference type="Pfam" id="PF13632">
    <property type="entry name" value="Glyco_trans_2_3"/>
    <property type="match status" value="1"/>
</dbReference>
<proteinExistence type="predicted"/>
<sequence>MLIFIPSTIFLLIYIVFYHYGTRYRLPKTQNTSFNDIVSIIIPVRNEPIELMQEALNNIYNWNIRDNIEVIIVSDDPPERLAYIEELVYSWRQRGLNIHLIWRSEPRGYKAGALNTALYASRGKYLYIVDVDSRVSPSFIVKAVNIMMRNKNVVAVVARWTGKNRDTRVAEAVFASMKFIVDALYKGRSALKLPVFPVGTGTLFDAEFIRRELGGWDEERIQDDMEIGCRIMARGKEILFLNDEKVYVEVPRRFKSLRVQQERWAYGSADTAIARFKDILKAPLPWYAKLEAFNFLLQYLPAFLVFLGFLIVAPISYFLKYDFFEELWILGVPWLVSAVLYIRYYVRSLGECGYGVWRSIVNLGRSSAITTLLTPTISIALLKAFLRIKMSFKRTPKGTYEHITSHYRVPIEIIIGILILLTGIVLIIYGIVYTGLWCLFYSTGYIYGIYRWGRDLLFK</sequence>
<dbReference type="KEGG" id="smr:Smar_1347"/>
<keyword evidence="2" id="KW-0328">Glycosyltransferase</keyword>
<feature type="transmembrane region" description="Helical" evidence="7">
    <location>
        <begin position="366"/>
        <end position="386"/>
    </location>
</feature>
<evidence type="ECO:0000256" key="5">
    <source>
        <dbReference type="ARBA" id="ARBA00022989"/>
    </source>
</evidence>
<keyword evidence="5 7" id="KW-1133">Transmembrane helix</keyword>
<dbReference type="eggNOG" id="arCOG01391">
    <property type="taxonomic scope" value="Archaea"/>
</dbReference>
<evidence type="ECO:0000256" key="2">
    <source>
        <dbReference type="ARBA" id="ARBA00022676"/>
    </source>
</evidence>
<keyword evidence="6 7" id="KW-0472">Membrane</keyword>
<evidence type="ECO:0000256" key="1">
    <source>
        <dbReference type="ARBA" id="ARBA00004141"/>
    </source>
</evidence>
<dbReference type="InterPro" id="IPR001173">
    <property type="entry name" value="Glyco_trans_2-like"/>
</dbReference>
<keyword evidence="10" id="KW-1185">Reference proteome</keyword>
<dbReference type="CDD" id="cd06423">
    <property type="entry name" value="CESA_like"/>
    <property type="match status" value="1"/>
</dbReference>
<dbReference type="PANTHER" id="PTHR43867:SF2">
    <property type="entry name" value="CELLULOSE SYNTHASE CATALYTIC SUBUNIT A [UDP-FORMING]"/>
    <property type="match status" value="1"/>
</dbReference>
<name>A3DP78_STAMF</name>
<keyword evidence="3 9" id="KW-0808">Transferase</keyword>
<feature type="transmembrane region" description="Helical" evidence="7">
    <location>
        <begin position="299"/>
        <end position="319"/>
    </location>
</feature>
<dbReference type="GO" id="GO:0016757">
    <property type="term" value="F:glycosyltransferase activity"/>
    <property type="evidence" value="ECO:0007669"/>
    <property type="project" value="UniProtKB-KW"/>
</dbReference>
<gene>
    <name evidence="9" type="ordered locus">Smar_1347</name>
</gene>
<evidence type="ECO:0000256" key="6">
    <source>
        <dbReference type="ARBA" id="ARBA00023136"/>
    </source>
</evidence>
<dbReference type="Proteomes" id="UP000000254">
    <property type="component" value="Chromosome"/>
</dbReference>
<reference evidence="9 10" key="2">
    <citation type="journal article" date="2009" name="Stand. Genomic Sci.">
        <title>Complete genome sequence of Staphylothermus marinus Stetter and Fiala 1986 type strain F1.</title>
        <authorList>
            <person name="Anderson I.J."/>
            <person name="Sun H."/>
            <person name="Lapidus A."/>
            <person name="Copeland A."/>
            <person name="Glavina Del Rio T."/>
            <person name="Tice H."/>
            <person name="Dalin E."/>
            <person name="Lucas S."/>
            <person name="Barry K."/>
            <person name="Land M."/>
            <person name="Richardson P."/>
            <person name="Huber H."/>
            <person name="Kyrpides N.C."/>
        </authorList>
    </citation>
    <scope>NUCLEOTIDE SEQUENCE [LARGE SCALE GENOMIC DNA]</scope>
    <source>
        <strain evidence="10">ATCC 43588 / DSM 3639 / JCM 9404 / F1</strain>
    </source>
</reference>
<evidence type="ECO:0000313" key="10">
    <source>
        <dbReference type="Proteomes" id="UP000000254"/>
    </source>
</evidence>
<dbReference type="SUPFAM" id="SSF53448">
    <property type="entry name" value="Nucleotide-diphospho-sugar transferases"/>
    <property type="match status" value="1"/>
</dbReference>
<keyword evidence="4 7" id="KW-0812">Transmembrane</keyword>
<feature type="domain" description="Glycosyltransferase 2-like" evidence="8">
    <location>
        <begin position="126"/>
        <end position="317"/>
    </location>
</feature>
<dbReference type="InterPro" id="IPR029044">
    <property type="entry name" value="Nucleotide-diphossugar_trans"/>
</dbReference>
<dbReference type="GO" id="GO:0016020">
    <property type="term" value="C:membrane"/>
    <property type="evidence" value="ECO:0007669"/>
    <property type="project" value="UniProtKB-SubCell"/>
</dbReference>
<organism evidence="9 10">
    <name type="scientific">Staphylothermus marinus (strain ATCC 43588 / DSM 3639 / JCM 9404 / F1)</name>
    <dbReference type="NCBI Taxonomy" id="399550"/>
    <lineage>
        <taxon>Archaea</taxon>
        <taxon>Thermoproteota</taxon>
        <taxon>Thermoprotei</taxon>
        <taxon>Desulfurococcales</taxon>
        <taxon>Desulfurococcaceae</taxon>
        <taxon>Staphylothermus</taxon>
    </lineage>
</organism>
<evidence type="ECO:0000256" key="3">
    <source>
        <dbReference type="ARBA" id="ARBA00022679"/>
    </source>
</evidence>
<protein>
    <submittedName>
        <fullName evidence="9">Glycosyl transferase, family 2</fullName>
    </submittedName>
</protein>
<evidence type="ECO:0000259" key="8">
    <source>
        <dbReference type="Pfam" id="PF13632"/>
    </source>
</evidence>
<dbReference type="HOGENOM" id="CLU_041759_1_0_2"/>
<accession>A3DP78</accession>
<dbReference type="STRING" id="399550.Smar_1347"/>
<evidence type="ECO:0000256" key="4">
    <source>
        <dbReference type="ARBA" id="ARBA00022692"/>
    </source>
</evidence>
<dbReference type="PANTHER" id="PTHR43867">
    <property type="entry name" value="CELLULOSE SYNTHASE CATALYTIC SUBUNIT A [UDP-FORMING]"/>
    <property type="match status" value="1"/>
</dbReference>
<reference evidence="10" key="1">
    <citation type="journal article" date="2009" name="BMC Genomics">
        <title>The complete genome sequence of Staphylothermus marinus reveals differences in sulfur metabolism among heterotrophic Crenarchaeota.</title>
        <authorList>
            <person name="Anderson I.J."/>
            <person name="Dharmarajan L."/>
            <person name="Rodriguez J."/>
            <person name="Hooper S."/>
            <person name="Porat I."/>
            <person name="Ulrich L.E."/>
            <person name="Elkins J.G."/>
            <person name="Mavromatis K."/>
            <person name="Sun H."/>
            <person name="Land M."/>
            <person name="Lapidus A."/>
            <person name="Lucas S."/>
            <person name="Barry K."/>
            <person name="Huber H."/>
            <person name="Zhulin I.B."/>
            <person name="Whitman W.B."/>
            <person name="Mukhopadhyay B."/>
            <person name="Woese C."/>
            <person name="Bristow J."/>
            <person name="Kyrpides N."/>
        </authorList>
    </citation>
    <scope>NUCLEOTIDE SEQUENCE [LARGE SCALE GENOMIC DNA]</scope>
    <source>
        <strain evidence="10">ATCC 43588 / DSM 3639 / JCM 9404 / F1</strain>
    </source>
</reference>
<dbReference type="Gene3D" id="3.90.550.10">
    <property type="entry name" value="Spore Coat Polysaccharide Biosynthesis Protein SpsA, Chain A"/>
    <property type="match status" value="1"/>
</dbReference>
<dbReference type="InterPro" id="IPR050321">
    <property type="entry name" value="Glycosyltr_2/OpgH_subfam"/>
</dbReference>
<feature type="transmembrane region" description="Helical" evidence="7">
    <location>
        <begin position="407"/>
        <end position="428"/>
    </location>
</feature>
<dbReference type="AlphaFoldDB" id="A3DP78"/>
<evidence type="ECO:0000313" key="9">
    <source>
        <dbReference type="EMBL" id="ABN70438.1"/>
    </source>
</evidence>
<feature type="transmembrane region" description="Helical" evidence="7">
    <location>
        <begin position="326"/>
        <end position="346"/>
    </location>
</feature>
<dbReference type="EMBL" id="CP000575">
    <property type="protein sequence ID" value="ABN70438.1"/>
    <property type="molecule type" value="Genomic_DNA"/>
</dbReference>
<evidence type="ECO:0000256" key="7">
    <source>
        <dbReference type="SAM" id="Phobius"/>
    </source>
</evidence>
<comment type="subcellular location">
    <subcellularLocation>
        <location evidence="1">Membrane</location>
        <topology evidence="1">Multi-pass membrane protein</topology>
    </subcellularLocation>
</comment>
<dbReference type="CAZy" id="GT2">
    <property type="family name" value="Glycosyltransferase Family 2"/>
</dbReference>